<dbReference type="InterPro" id="IPR016164">
    <property type="entry name" value="FAD-linked_Oxase-like_C"/>
</dbReference>
<evidence type="ECO:0000259" key="3">
    <source>
        <dbReference type="PROSITE" id="PS51387"/>
    </source>
</evidence>
<name>A0A4P7D5P7_9BURK</name>
<protein>
    <submittedName>
        <fullName evidence="4">FAD-binding protein</fullName>
    </submittedName>
</protein>
<dbReference type="KEGG" id="ppai:E1956_32895"/>
<evidence type="ECO:0000256" key="1">
    <source>
        <dbReference type="ARBA" id="ARBA00022630"/>
    </source>
</evidence>
<dbReference type="InterPro" id="IPR016166">
    <property type="entry name" value="FAD-bd_PCMH"/>
</dbReference>
<dbReference type="InterPro" id="IPR016169">
    <property type="entry name" value="FAD-bd_PCMH_sub2"/>
</dbReference>
<accession>A0A4P7D5P7</accession>
<keyword evidence="2" id="KW-0274">FAD</keyword>
<evidence type="ECO:0000313" key="5">
    <source>
        <dbReference type="Proteomes" id="UP000295727"/>
    </source>
</evidence>
<keyword evidence="1" id="KW-0285">Flavoprotein</keyword>
<proteinExistence type="predicted"/>
<feature type="domain" description="FAD-binding PCMH-type" evidence="3">
    <location>
        <begin position="5"/>
        <end position="192"/>
    </location>
</feature>
<dbReference type="SUPFAM" id="SSF55103">
    <property type="entry name" value="FAD-linked oxidases, C-terminal domain"/>
    <property type="match status" value="1"/>
</dbReference>
<dbReference type="EMBL" id="CP038150">
    <property type="protein sequence ID" value="QBR01934.1"/>
    <property type="molecule type" value="Genomic_DNA"/>
</dbReference>
<dbReference type="SUPFAM" id="SSF56176">
    <property type="entry name" value="FAD-binding/transporter-associated domain-like"/>
    <property type="match status" value="1"/>
</dbReference>
<dbReference type="PANTHER" id="PTHR11748:SF103">
    <property type="entry name" value="GLYCOLATE OXIDASE SUBUNIT GLCE"/>
    <property type="match status" value="1"/>
</dbReference>
<dbReference type="GO" id="GO:0003824">
    <property type="term" value="F:catalytic activity"/>
    <property type="evidence" value="ECO:0007669"/>
    <property type="project" value="InterPro"/>
</dbReference>
<dbReference type="InterPro" id="IPR006094">
    <property type="entry name" value="Oxid_FAD_bind_N"/>
</dbReference>
<dbReference type="PROSITE" id="PS51387">
    <property type="entry name" value="FAD_PCMH"/>
    <property type="match status" value="1"/>
</dbReference>
<dbReference type="InterPro" id="IPR036318">
    <property type="entry name" value="FAD-bd_PCMH-like_sf"/>
</dbReference>
<evidence type="ECO:0000256" key="2">
    <source>
        <dbReference type="ARBA" id="ARBA00022827"/>
    </source>
</evidence>
<dbReference type="Gene3D" id="3.30.465.10">
    <property type="match status" value="1"/>
</dbReference>
<dbReference type="Proteomes" id="UP000295727">
    <property type="component" value="Chromosome 3"/>
</dbReference>
<organism evidence="4 5">
    <name type="scientific">Paraburkholderia pallida</name>
    <dbReference type="NCBI Taxonomy" id="2547399"/>
    <lineage>
        <taxon>Bacteria</taxon>
        <taxon>Pseudomonadati</taxon>
        <taxon>Pseudomonadota</taxon>
        <taxon>Betaproteobacteria</taxon>
        <taxon>Burkholderiales</taxon>
        <taxon>Burkholderiaceae</taxon>
        <taxon>Paraburkholderia</taxon>
    </lineage>
</organism>
<keyword evidence="5" id="KW-1185">Reference proteome</keyword>
<gene>
    <name evidence="4" type="ORF">E1956_32895</name>
</gene>
<dbReference type="Pfam" id="PF01565">
    <property type="entry name" value="FAD_binding_4"/>
    <property type="match status" value="1"/>
</dbReference>
<dbReference type="PANTHER" id="PTHR11748">
    <property type="entry name" value="D-LACTATE DEHYDROGENASE"/>
    <property type="match status" value="1"/>
</dbReference>
<dbReference type="GO" id="GO:0071949">
    <property type="term" value="F:FAD binding"/>
    <property type="evidence" value="ECO:0007669"/>
    <property type="project" value="InterPro"/>
</dbReference>
<sequence length="406" mass="42370">MSTSIERSPPAIALRPANPAELAGLIVDANLAGHTLEIVGGATKRGLGDPVSADAVLDLSALAGIVFYEPEELVVKVHAGTRLAELRETLAAQRQHLAFEPPGYAAFFGAEPTLETVGGVVACNLAGPRRVLAGSARDAVLGVEGVNGLGEPFKGGGRTVKNVTGYDIPRLMTGSFGVLAALTSVTLKVHPMPSFESTVVVEGLDDAQALYLSSELLRAPLEVSGAVHLGGARDTPSHTAFRLEGWRESVAARQQEIVHRVGSSAAMRVIVEDESRAFWTRQRDLGDFASVAQTCVWRLALPSNYAAQVVAGLGAEALYDWGGSRVFVAMAADAARECAAGLREAARDVGGTATLLRAPDALRRETGAFQPKSGGLDGLAERVRHAFDPNGVLNPGKLGRAASGDT</sequence>
<dbReference type="AlphaFoldDB" id="A0A4P7D5P7"/>
<dbReference type="OrthoDB" id="9811557at2"/>
<evidence type="ECO:0000313" key="4">
    <source>
        <dbReference type="EMBL" id="QBR01934.1"/>
    </source>
</evidence>
<reference evidence="4 5" key="1">
    <citation type="submission" date="2019-03" db="EMBL/GenBank/DDBJ databases">
        <title>Paraburkholderia sp. 7MH5, isolated from subtropical forest soil.</title>
        <authorList>
            <person name="Gao Z.-H."/>
            <person name="Qiu L.-H."/>
        </authorList>
    </citation>
    <scope>NUCLEOTIDE SEQUENCE [LARGE SCALE GENOMIC DNA]</scope>
    <source>
        <strain evidence="4 5">7MH5</strain>
    </source>
</reference>
<dbReference type="RefSeq" id="WP_134757070.1">
    <property type="nucleotide sequence ID" value="NZ_CP038150.1"/>
</dbReference>